<dbReference type="Pfam" id="PF13424">
    <property type="entry name" value="TPR_12"/>
    <property type="match status" value="1"/>
</dbReference>
<dbReference type="InterPro" id="IPR011990">
    <property type="entry name" value="TPR-like_helical_dom_sf"/>
</dbReference>
<keyword evidence="9" id="KW-0206">Cytoskeleton</keyword>
<organism evidence="12 13">
    <name type="scientific">Microcystis aeruginosa Ma_QC_B_20070730_S2</name>
    <dbReference type="NCBI Taxonomy" id="2486256"/>
    <lineage>
        <taxon>Bacteria</taxon>
        <taxon>Bacillati</taxon>
        <taxon>Cyanobacteriota</taxon>
        <taxon>Cyanophyceae</taxon>
        <taxon>Oscillatoriophycideae</taxon>
        <taxon>Chroococcales</taxon>
        <taxon>Microcystaceae</taxon>
        <taxon>Microcystis</taxon>
    </lineage>
</organism>
<evidence type="ECO:0000256" key="11">
    <source>
        <dbReference type="SAM" id="Phobius"/>
    </source>
</evidence>
<comment type="similarity">
    <text evidence="2">Belongs to the kinesin light chain family.</text>
</comment>
<keyword evidence="8" id="KW-0505">Motor protein</keyword>
<keyword evidence="11" id="KW-1133">Transmembrane helix</keyword>
<dbReference type="InterPro" id="IPR002151">
    <property type="entry name" value="Kinesin_light"/>
</dbReference>
<feature type="repeat" description="TPR" evidence="10">
    <location>
        <begin position="2"/>
        <end position="35"/>
    </location>
</feature>
<dbReference type="EMBL" id="SFBK01000225">
    <property type="protein sequence ID" value="TRU20861.1"/>
    <property type="molecule type" value="Genomic_DNA"/>
</dbReference>
<keyword evidence="6 10" id="KW-0802">TPR repeat</keyword>
<dbReference type="PANTHER" id="PTHR45783:SF3">
    <property type="entry name" value="KINESIN LIGHT CHAIN"/>
    <property type="match status" value="1"/>
</dbReference>
<dbReference type="GO" id="GO:0007018">
    <property type="term" value="P:microtubule-based movement"/>
    <property type="evidence" value="ECO:0007669"/>
    <property type="project" value="TreeGrafter"/>
</dbReference>
<evidence type="ECO:0000256" key="3">
    <source>
        <dbReference type="ARBA" id="ARBA00022490"/>
    </source>
</evidence>
<evidence type="ECO:0000256" key="6">
    <source>
        <dbReference type="ARBA" id="ARBA00022803"/>
    </source>
</evidence>
<reference evidence="12 13" key="1">
    <citation type="submission" date="2019-01" db="EMBL/GenBank/DDBJ databases">
        <title>Coherence of Microcystis species and biogeography revealed through population genomics.</title>
        <authorList>
            <person name="Perez-Carrascal O.M."/>
            <person name="Terrat Y."/>
            <person name="Giani A."/>
            <person name="Fortin N."/>
            <person name="Tromas N."/>
            <person name="Shapiro B.J."/>
        </authorList>
    </citation>
    <scope>NUCLEOTIDE SEQUENCE [LARGE SCALE GENOMIC DNA]</scope>
    <source>
        <strain evidence="12">Ma_QC_B_20070730_S2</strain>
    </source>
</reference>
<keyword evidence="3" id="KW-0963">Cytoplasm</keyword>
<evidence type="ECO:0000256" key="4">
    <source>
        <dbReference type="ARBA" id="ARBA00022701"/>
    </source>
</evidence>
<dbReference type="Gene3D" id="1.25.40.10">
    <property type="entry name" value="Tetratricopeptide repeat domain"/>
    <property type="match status" value="1"/>
</dbReference>
<sequence length="138" mass="16291">MATSLNNLAGLYKSQGRYREAEPLYLEALDLSKQLLGNNHPDVATSLNNLAALYQSQGRYPEAEPLYLEALDLYKRLLGDNHPNTKTCRNNLQIMRQQQKPTSLTWWQWIIAIPIVILWMPFYLLWMLTRWLVRRFIR</sequence>
<keyword evidence="7" id="KW-0175">Coiled coil</keyword>
<evidence type="ECO:0000256" key="9">
    <source>
        <dbReference type="ARBA" id="ARBA00023212"/>
    </source>
</evidence>
<evidence type="ECO:0000256" key="2">
    <source>
        <dbReference type="ARBA" id="ARBA00009622"/>
    </source>
</evidence>
<dbReference type="GO" id="GO:0005874">
    <property type="term" value="C:microtubule"/>
    <property type="evidence" value="ECO:0007669"/>
    <property type="project" value="UniProtKB-KW"/>
</dbReference>
<evidence type="ECO:0000256" key="5">
    <source>
        <dbReference type="ARBA" id="ARBA00022737"/>
    </source>
</evidence>
<name>A0A552DF76_MICAE</name>
<evidence type="ECO:0000256" key="10">
    <source>
        <dbReference type="PROSITE-ProRule" id="PRU00339"/>
    </source>
</evidence>
<evidence type="ECO:0000256" key="7">
    <source>
        <dbReference type="ARBA" id="ARBA00023054"/>
    </source>
</evidence>
<evidence type="ECO:0000256" key="8">
    <source>
        <dbReference type="ARBA" id="ARBA00023175"/>
    </source>
</evidence>
<gene>
    <name evidence="12" type="ORF">EWV80_17045</name>
</gene>
<protein>
    <submittedName>
        <fullName evidence="12">Tetratricopeptide repeat protein</fullName>
    </submittedName>
</protein>
<dbReference type="AlphaFoldDB" id="A0A552DF76"/>
<dbReference type="GO" id="GO:0019894">
    <property type="term" value="F:kinesin binding"/>
    <property type="evidence" value="ECO:0007669"/>
    <property type="project" value="TreeGrafter"/>
</dbReference>
<evidence type="ECO:0000313" key="12">
    <source>
        <dbReference type="EMBL" id="TRU20861.1"/>
    </source>
</evidence>
<dbReference type="GO" id="GO:0005871">
    <property type="term" value="C:kinesin complex"/>
    <property type="evidence" value="ECO:0007669"/>
    <property type="project" value="InterPro"/>
</dbReference>
<keyword evidence="11" id="KW-0812">Transmembrane</keyword>
<keyword evidence="11" id="KW-0472">Membrane</keyword>
<comment type="subcellular location">
    <subcellularLocation>
        <location evidence="1">Cytoplasm</location>
        <location evidence="1">Cytoskeleton</location>
    </subcellularLocation>
</comment>
<evidence type="ECO:0000256" key="1">
    <source>
        <dbReference type="ARBA" id="ARBA00004245"/>
    </source>
</evidence>
<dbReference type="GO" id="GO:0005737">
    <property type="term" value="C:cytoplasm"/>
    <property type="evidence" value="ECO:0007669"/>
    <property type="project" value="TreeGrafter"/>
</dbReference>
<dbReference type="PANTHER" id="PTHR45783">
    <property type="entry name" value="KINESIN LIGHT CHAIN"/>
    <property type="match status" value="1"/>
</dbReference>
<evidence type="ECO:0000313" key="13">
    <source>
        <dbReference type="Proteomes" id="UP000320551"/>
    </source>
</evidence>
<dbReference type="SMART" id="SM00028">
    <property type="entry name" value="TPR"/>
    <property type="match status" value="2"/>
</dbReference>
<proteinExistence type="inferred from homology"/>
<comment type="caution">
    <text evidence="12">The sequence shown here is derived from an EMBL/GenBank/DDBJ whole genome shotgun (WGS) entry which is preliminary data.</text>
</comment>
<keyword evidence="4" id="KW-0493">Microtubule</keyword>
<dbReference type="InterPro" id="IPR019734">
    <property type="entry name" value="TPR_rpt"/>
</dbReference>
<dbReference type="PROSITE" id="PS50005">
    <property type="entry name" value="TPR"/>
    <property type="match status" value="2"/>
</dbReference>
<dbReference type="Proteomes" id="UP000320551">
    <property type="component" value="Unassembled WGS sequence"/>
</dbReference>
<accession>A0A552DF76</accession>
<feature type="repeat" description="TPR" evidence="10">
    <location>
        <begin position="44"/>
        <end position="77"/>
    </location>
</feature>
<dbReference type="SUPFAM" id="SSF48452">
    <property type="entry name" value="TPR-like"/>
    <property type="match status" value="1"/>
</dbReference>
<keyword evidence="5" id="KW-0677">Repeat</keyword>
<feature type="transmembrane region" description="Helical" evidence="11">
    <location>
        <begin position="106"/>
        <end position="128"/>
    </location>
</feature>